<gene>
    <name evidence="2" type="ORF">F7D71_14440</name>
</gene>
<evidence type="ECO:0000313" key="3">
    <source>
        <dbReference type="Proteomes" id="UP000423156"/>
    </source>
</evidence>
<dbReference type="EMBL" id="VZBZ01000164">
    <property type="protein sequence ID" value="MQN79030.1"/>
    <property type="molecule type" value="Genomic_DNA"/>
</dbReference>
<evidence type="ECO:0000313" key="2">
    <source>
        <dbReference type="EMBL" id="MQN79030.1"/>
    </source>
</evidence>
<dbReference type="Proteomes" id="UP000423156">
    <property type="component" value="Unassembled WGS sequence"/>
</dbReference>
<organism evidence="2 3">
    <name type="scientific">Segatella copri</name>
    <dbReference type="NCBI Taxonomy" id="165179"/>
    <lineage>
        <taxon>Bacteria</taxon>
        <taxon>Pseudomonadati</taxon>
        <taxon>Bacteroidota</taxon>
        <taxon>Bacteroidia</taxon>
        <taxon>Bacteroidales</taxon>
        <taxon>Prevotellaceae</taxon>
        <taxon>Segatella</taxon>
    </lineage>
</organism>
<comment type="caution">
    <text evidence="2">The sequence shown here is derived from an EMBL/GenBank/DDBJ whole genome shotgun (WGS) entry which is preliminary data.</text>
</comment>
<name>A0AA90UJW2_9BACT</name>
<feature type="region of interest" description="Disordered" evidence="1">
    <location>
        <begin position="89"/>
        <end position="151"/>
    </location>
</feature>
<dbReference type="AlphaFoldDB" id="A0AA90UJW2"/>
<proteinExistence type="predicted"/>
<evidence type="ECO:0000256" key="1">
    <source>
        <dbReference type="SAM" id="MobiDB-lite"/>
    </source>
</evidence>
<feature type="compositionally biased region" description="Low complexity" evidence="1">
    <location>
        <begin position="117"/>
        <end position="139"/>
    </location>
</feature>
<accession>A0AA90UJW2</accession>
<protein>
    <submittedName>
        <fullName evidence="2">Uncharacterized protein</fullName>
    </submittedName>
</protein>
<sequence>MARYIKANPLVARYLQLENDRNMVSDGNYLFWQNDMLKFGPLTQLNDILVKIGGIALMPHEARSEQDGTICRPLPMATDARFQQPIKANVNDVIVGGDTNTEQGADGEGENSESTDNGGNSNEGQANEENAEGGQQSEASESEQTESETKK</sequence>
<reference evidence="3" key="1">
    <citation type="submission" date="2019-09" db="EMBL/GenBank/DDBJ databases">
        <title>Distinct polysaccharide growth profiles of human intestinal Prevotella copri isolates.</title>
        <authorList>
            <person name="Fehlner-Peach H."/>
            <person name="Magnabosco C."/>
            <person name="Raghavan V."/>
            <person name="Scher J.U."/>
            <person name="Tett A."/>
            <person name="Cox L.M."/>
            <person name="Gottsegen C."/>
            <person name="Watters A."/>
            <person name="Wiltshire- Gordon J.D."/>
            <person name="Segata N."/>
            <person name="Bonneau R."/>
            <person name="Littman D.R."/>
        </authorList>
    </citation>
    <scope>NUCLEOTIDE SEQUENCE [LARGE SCALE GENOMIC DNA]</scope>
    <source>
        <strain evidence="3">BU41712</strain>
    </source>
</reference>
<dbReference type="RefSeq" id="WP_153093685.1">
    <property type="nucleotide sequence ID" value="NZ_VZBX01000138.1"/>
</dbReference>
<feature type="compositionally biased region" description="Acidic residues" evidence="1">
    <location>
        <begin position="140"/>
        <end position="151"/>
    </location>
</feature>